<keyword evidence="3 9" id="KW-0436">Ligase</keyword>
<dbReference type="InterPro" id="IPR002306">
    <property type="entry name" value="Trp-tRNA-ligase"/>
</dbReference>
<dbReference type="PANTHER" id="PTHR43766:SF1">
    <property type="entry name" value="TRYPTOPHAN--TRNA LIGASE, MITOCHONDRIAL"/>
    <property type="match status" value="1"/>
</dbReference>
<dbReference type="Gene3D" id="3.40.50.620">
    <property type="entry name" value="HUPs"/>
    <property type="match status" value="1"/>
</dbReference>
<comment type="similarity">
    <text evidence="1 9">Belongs to the class-I aminoacyl-tRNA synthetase family.</text>
</comment>
<sequence>MKETILSGIRPTGKLHLGNYLGSLSNFVKLQKDFDGYFFIADLHSLNEPFEAKEKYRQILDLTKDYLAAGLDPKKCVIFAQSHLPEHSELAIILQNVVPVSFLYRMTQFKEKSTDRANEKVNAGLLFYPILMAADILAYKAAKVPVGADQTQHVELARDIAGFFNNRFGQTFPEPKPLFTETPKIMSLLEPEKKMSKTLGDSHCLYLDDEPEIIRQKLAKAVTDTGDGKSRGAKNLLDLVKIFSAKNVYQKLLADNQTGQLKYSELKQKLAEDIIEHFAGFREKKKKIT</sequence>
<dbReference type="Proteomes" id="UP000177408">
    <property type="component" value="Unassembled WGS sequence"/>
</dbReference>
<evidence type="ECO:0000313" key="10">
    <source>
        <dbReference type="EMBL" id="OGY57987.1"/>
    </source>
</evidence>
<accession>A0A1G1Z2T7</accession>
<feature type="non-terminal residue" evidence="10">
    <location>
        <position position="289"/>
    </location>
</feature>
<evidence type="ECO:0000256" key="8">
    <source>
        <dbReference type="NCBIfam" id="TIGR00233"/>
    </source>
</evidence>
<gene>
    <name evidence="10" type="ORF">A3H67_03665</name>
</gene>
<dbReference type="InterPro" id="IPR001412">
    <property type="entry name" value="aa-tRNA-synth_I_CS"/>
</dbReference>
<dbReference type="GO" id="GO:0004830">
    <property type="term" value="F:tryptophan-tRNA ligase activity"/>
    <property type="evidence" value="ECO:0007669"/>
    <property type="project" value="UniProtKB-UniRule"/>
</dbReference>
<dbReference type="InterPro" id="IPR002305">
    <property type="entry name" value="aa-tRNA-synth_Ic"/>
</dbReference>
<dbReference type="CDD" id="cd00806">
    <property type="entry name" value="TrpRS_core"/>
    <property type="match status" value="1"/>
</dbReference>
<dbReference type="Pfam" id="PF00579">
    <property type="entry name" value="tRNA-synt_1b"/>
    <property type="match status" value="1"/>
</dbReference>
<evidence type="ECO:0000313" key="11">
    <source>
        <dbReference type="Proteomes" id="UP000177408"/>
    </source>
</evidence>
<evidence type="ECO:0000256" key="9">
    <source>
        <dbReference type="RuleBase" id="RU363036"/>
    </source>
</evidence>
<evidence type="ECO:0000256" key="3">
    <source>
        <dbReference type="ARBA" id="ARBA00022598"/>
    </source>
</evidence>
<evidence type="ECO:0000256" key="6">
    <source>
        <dbReference type="ARBA" id="ARBA00022917"/>
    </source>
</evidence>
<reference evidence="10 11" key="1">
    <citation type="journal article" date="2016" name="Nat. Commun.">
        <title>Thousands of microbial genomes shed light on interconnected biogeochemical processes in an aquifer system.</title>
        <authorList>
            <person name="Anantharaman K."/>
            <person name="Brown C.T."/>
            <person name="Hug L.A."/>
            <person name="Sharon I."/>
            <person name="Castelle C.J."/>
            <person name="Probst A.J."/>
            <person name="Thomas B.C."/>
            <person name="Singh A."/>
            <person name="Wilkins M.J."/>
            <person name="Karaoz U."/>
            <person name="Brodie E.L."/>
            <person name="Williams K.H."/>
            <person name="Hubbard S.S."/>
            <person name="Banfield J.F."/>
        </authorList>
    </citation>
    <scope>NUCLEOTIDE SEQUENCE [LARGE SCALE GENOMIC DNA]</scope>
</reference>
<dbReference type="EMBL" id="MHIR01000009">
    <property type="protein sequence ID" value="OGY57987.1"/>
    <property type="molecule type" value="Genomic_DNA"/>
</dbReference>
<proteinExistence type="inferred from homology"/>
<dbReference type="EC" id="6.1.1.2" evidence="2 8"/>
<dbReference type="PANTHER" id="PTHR43766">
    <property type="entry name" value="TRYPTOPHAN--TRNA LIGASE, MITOCHONDRIAL"/>
    <property type="match status" value="1"/>
</dbReference>
<evidence type="ECO:0000256" key="7">
    <source>
        <dbReference type="ARBA" id="ARBA00023146"/>
    </source>
</evidence>
<dbReference type="PROSITE" id="PS00178">
    <property type="entry name" value="AA_TRNA_LIGASE_I"/>
    <property type="match status" value="1"/>
</dbReference>
<protein>
    <recommendedName>
        <fullName evidence="2 8">Tryptophan--tRNA ligase</fullName>
        <ecNumber evidence="2 8">6.1.1.2</ecNumber>
    </recommendedName>
</protein>
<name>A0A1G1Z2T7_9BACT</name>
<dbReference type="GO" id="GO:0005524">
    <property type="term" value="F:ATP binding"/>
    <property type="evidence" value="ECO:0007669"/>
    <property type="project" value="UniProtKB-KW"/>
</dbReference>
<keyword evidence="6 9" id="KW-0648">Protein biosynthesis</keyword>
<dbReference type="GO" id="GO:0006436">
    <property type="term" value="P:tryptophanyl-tRNA aminoacylation"/>
    <property type="evidence" value="ECO:0007669"/>
    <property type="project" value="UniProtKB-UniRule"/>
</dbReference>
<organism evidence="10 11">
    <name type="scientific">Candidatus Buchananbacteria bacterium RIFCSPLOWO2_02_FULL_46_11b</name>
    <dbReference type="NCBI Taxonomy" id="1797548"/>
    <lineage>
        <taxon>Bacteria</taxon>
        <taxon>Candidatus Buchananiibacteriota</taxon>
    </lineage>
</organism>
<dbReference type="PRINTS" id="PR01039">
    <property type="entry name" value="TRNASYNTHTRP"/>
</dbReference>
<dbReference type="InterPro" id="IPR014729">
    <property type="entry name" value="Rossmann-like_a/b/a_fold"/>
</dbReference>
<keyword evidence="7 9" id="KW-0030">Aminoacyl-tRNA synthetase</keyword>
<evidence type="ECO:0000256" key="2">
    <source>
        <dbReference type="ARBA" id="ARBA00013161"/>
    </source>
</evidence>
<dbReference type="InterPro" id="IPR050203">
    <property type="entry name" value="Trp-tRNA_synthetase"/>
</dbReference>
<keyword evidence="4 9" id="KW-0547">Nucleotide-binding</keyword>
<dbReference type="AlphaFoldDB" id="A0A1G1Z2T7"/>
<comment type="caution">
    <text evidence="10">The sequence shown here is derived from an EMBL/GenBank/DDBJ whole genome shotgun (WGS) entry which is preliminary data.</text>
</comment>
<dbReference type="GO" id="GO:0005737">
    <property type="term" value="C:cytoplasm"/>
    <property type="evidence" value="ECO:0007669"/>
    <property type="project" value="UniProtKB-UniRule"/>
</dbReference>
<dbReference type="SUPFAM" id="SSF52374">
    <property type="entry name" value="Nucleotidylyl transferase"/>
    <property type="match status" value="1"/>
</dbReference>
<evidence type="ECO:0000256" key="5">
    <source>
        <dbReference type="ARBA" id="ARBA00022840"/>
    </source>
</evidence>
<evidence type="ECO:0000256" key="1">
    <source>
        <dbReference type="ARBA" id="ARBA00005594"/>
    </source>
</evidence>
<evidence type="ECO:0000256" key="4">
    <source>
        <dbReference type="ARBA" id="ARBA00022741"/>
    </source>
</evidence>
<dbReference type="NCBIfam" id="TIGR00233">
    <property type="entry name" value="trpS"/>
    <property type="match status" value="1"/>
</dbReference>
<keyword evidence="5 9" id="KW-0067">ATP-binding</keyword>
<dbReference type="Gene3D" id="1.10.240.10">
    <property type="entry name" value="Tyrosyl-Transfer RNA Synthetase"/>
    <property type="match status" value="1"/>
</dbReference>